<sequence>MDGIYGKIDVFPEHFQSIKASEESPQGSSSSVDHKLRSRSHSWTVSRVLGAASLLNLFSLPRLPWGSGNDDDKVELTRAEFESLWSEIEDAEDREMHLKSQLEHADGVLRCARLCAYLYVRTRWTQLPGEPPIIDDDDIDDWIPRFVVLHGSCIYYYLRSFGNLLASVIALFPFILCSLRNYFIRRFEQMIIPHLVPTCHVGALEDLNASHM</sequence>
<proteinExistence type="predicted"/>
<name>A0A8J5HTL2_ZINOF</name>
<organism evidence="2 3">
    <name type="scientific">Zingiber officinale</name>
    <name type="common">Ginger</name>
    <name type="synonym">Amomum zingiber</name>
    <dbReference type="NCBI Taxonomy" id="94328"/>
    <lineage>
        <taxon>Eukaryota</taxon>
        <taxon>Viridiplantae</taxon>
        <taxon>Streptophyta</taxon>
        <taxon>Embryophyta</taxon>
        <taxon>Tracheophyta</taxon>
        <taxon>Spermatophyta</taxon>
        <taxon>Magnoliopsida</taxon>
        <taxon>Liliopsida</taxon>
        <taxon>Zingiberales</taxon>
        <taxon>Zingiberaceae</taxon>
        <taxon>Zingiber</taxon>
    </lineage>
</organism>
<keyword evidence="1" id="KW-0812">Transmembrane</keyword>
<evidence type="ECO:0000313" key="3">
    <source>
        <dbReference type="Proteomes" id="UP000734854"/>
    </source>
</evidence>
<evidence type="ECO:0000313" key="2">
    <source>
        <dbReference type="EMBL" id="KAG6523098.1"/>
    </source>
</evidence>
<reference evidence="2 3" key="1">
    <citation type="submission" date="2020-08" db="EMBL/GenBank/DDBJ databases">
        <title>Plant Genome Project.</title>
        <authorList>
            <person name="Zhang R.-G."/>
        </authorList>
    </citation>
    <scope>NUCLEOTIDE SEQUENCE [LARGE SCALE GENOMIC DNA]</scope>
    <source>
        <tissue evidence="2">Rhizome</tissue>
    </source>
</reference>
<dbReference type="PANTHER" id="PTHR34837">
    <property type="entry name" value="OS05G0595500 PROTEIN"/>
    <property type="match status" value="1"/>
</dbReference>
<dbReference type="AlphaFoldDB" id="A0A8J5HTL2"/>
<dbReference type="PANTHER" id="PTHR34837:SF2">
    <property type="entry name" value="OS05G0595500 PROTEIN"/>
    <property type="match status" value="1"/>
</dbReference>
<evidence type="ECO:0000256" key="1">
    <source>
        <dbReference type="SAM" id="Phobius"/>
    </source>
</evidence>
<keyword evidence="3" id="KW-1185">Reference proteome</keyword>
<keyword evidence="1" id="KW-1133">Transmembrane helix</keyword>
<dbReference type="EMBL" id="JACMSC010000004">
    <property type="protein sequence ID" value="KAG6523098.1"/>
    <property type="molecule type" value="Genomic_DNA"/>
</dbReference>
<feature type="transmembrane region" description="Helical" evidence="1">
    <location>
        <begin position="164"/>
        <end position="183"/>
    </location>
</feature>
<dbReference type="Proteomes" id="UP000734854">
    <property type="component" value="Unassembled WGS sequence"/>
</dbReference>
<accession>A0A8J5HTL2</accession>
<keyword evidence="1" id="KW-0472">Membrane</keyword>
<comment type="caution">
    <text evidence="2">The sequence shown here is derived from an EMBL/GenBank/DDBJ whole genome shotgun (WGS) entry which is preliminary data.</text>
</comment>
<gene>
    <name evidence="2" type="ORF">ZIOFF_012951</name>
</gene>
<protein>
    <submittedName>
        <fullName evidence="2">Uncharacterized protein</fullName>
    </submittedName>
</protein>